<keyword evidence="3" id="KW-1185">Reference proteome</keyword>
<evidence type="ECO:0000256" key="1">
    <source>
        <dbReference type="SAM" id="SignalP"/>
    </source>
</evidence>
<accession>A0A8J2KR11</accession>
<feature type="signal peptide" evidence="1">
    <location>
        <begin position="1"/>
        <end position="21"/>
    </location>
</feature>
<sequence>MGACKLVVLFLALVSLQVIWTHHCEDEDNPYARSQDCPKNKLHVCYGLVEDMQSFTCRCDLDTNCREPCGFNVFRAWSSAEGSWISPLKKDPTIPHIGIDSYIKCAKGIPIEPTRPHKLNYTMCMCNDHYYSFGFAITSAERKNFTTEFQNVLKTEKPKLYVLGSANHAKNLPYVDTDTNFRYRKCKDVSVGEDYHPPGHLGTDWCSLKYCQENNPFGKGIPGAKYKVMKCAETCTCFLEPSTETNSKAAERNKLLKY</sequence>
<feature type="chain" id="PRO_5035181219" evidence="1">
    <location>
        <begin position="22"/>
        <end position="258"/>
    </location>
</feature>
<organism evidence="2 3">
    <name type="scientific">Allacma fusca</name>
    <dbReference type="NCBI Taxonomy" id="39272"/>
    <lineage>
        <taxon>Eukaryota</taxon>
        <taxon>Metazoa</taxon>
        <taxon>Ecdysozoa</taxon>
        <taxon>Arthropoda</taxon>
        <taxon>Hexapoda</taxon>
        <taxon>Collembola</taxon>
        <taxon>Symphypleona</taxon>
        <taxon>Sminthuridae</taxon>
        <taxon>Allacma</taxon>
    </lineage>
</organism>
<evidence type="ECO:0000313" key="3">
    <source>
        <dbReference type="Proteomes" id="UP000708208"/>
    </source>
</evidence>
<reference evidence="2" key="1">
    <citation type="submission" date="2021-06" db="EMBL/GenBank/DDBJ databases">
        <authorList>
            <person name="Hodson N. C."/>
            <person name="Mongue J. A."/>
            <person name="Jaron S. K."/>
        </authorList>
    </citation>
    <scope>NUCLEOTIDE SEQUENCE</scope>
</reference>
<comment type="caution">
    <text evidence="2">The sequence shown here is derived from an EMBL/GenBank/DDBJ whole genome shotgun (WGS) entry which is preliminary data.</text>
</comment>
<dbReference type="EMBL" id="CAJVCH010514386">
    <property type="protein sequence ID" value="CAG7821543.1"/>
    <property type="molecule type" value="Genomic_DNA"/>
</dbReference>
<dbReference type="AlphaFoldDB" id="A0A8J2KR11"/>
<keyword evidence="1" id="KW-0732">Signal</keyword>
<name>A0A8J2KR11_9HEXA</name>
<proteinExistence type="predicted"/>
<dbReference type="Proteomes" id="UP000708208">
    <property type="component" value="Unassembled WGS sequence"/>
</dbReference>
<protein>
    <submittedName>
        <fullName evidence="2">Uncharacterized protein</fullName>
    </submittedName>
</protein>
<gene>
    <name evidence="2" type="ORF">AFUS01_LOCUS31874</name>
</gene>
<evidence type="ECO:0000313" key="2">
    <source>
        <dbReference type="EMBL" id="CAG7821543.1"/>
    </source>
</evidence>